<protein>
    <submittedName>
        <fullName evidence="1">Uncharacterized protein</fullName>
    </submittedName>
</protein>
<name>A0A376BNR3_9NEIS</name>
<dbReference type="EMBL" id="UFSO01000002">
    <property type="protein sequence ID" value="SSY71255.1"/>
    <property type="molecule type" value="Genomic_DNA"/>
</dbReference>
<gene>
    <name evidence="1" type="ORF">NCTC10283_01397</name>
</gene>
<keyword evidence="2" id="KW-1185">Reference proteome</keyword>
<evidence type="ECO:0000313" key="1">
    <source>
        <dbReference type="EMBL" id="SSY71255.1"/>
    </source>
</evidence>
<dbReference type="OrthoDB" id="8613206at2"/>
<dbReference type="Proteomes" id="UP000254209">
    <property type="component" value="Unassembled WGS sequence"/>
</dbReference>
<accession>A0A376BNR3</accession>
<reference evidence="1 2" key="1">
    <citation type="submission" date="2018-06" db="EMBL/GenBank/DDBJ databases">
        <authorList>
            <consortium name="Pathogen Informatics"/>
            <person name="Doyle S."/>
        </authorList>
    </citation>
    <scope>NUCLEOTIDE SEQUENCE [LARGE SCALE GENOMIC DNA]</scope>
    <source>
        <strain evidence="1 2">NCTC10283</strain>
    </source>
</reference>
<dbReference type="RefSeq" id="WP_034295514.1">
    <property type="nucleotide sequence ID" value="NZ_CP091519.2"/>
</dbReference>
<sequence>MPNYYEKLLDIVNKDGYRLPEGGVFRALEEFKTQCNQVLAYKHMSIHFRHFIRDEANPNDDGGYIALHGLGNIFITNIAMWTYDHAYHTFPIALRFEGQKFICNTQEDMEIALNALIDSKVLDRYLNIME</sequence>
<dbReference type="AlphaFoldDB" id="A0A376BNR3"/>
<evidence type="ECO:0000313" key="2">
    <source>
        <dbReference type="Proteomes" id="UP000254209"/>
    </source>
</evidence>
<organism evidence="1 2">
    <name type="scientific">Alysiella crassa</name>
    <dbReference type="NCBI Taxonomy" id="153491"/>
    <lineage>
        <taxon>Bacteria</taxon>
        <taxon>Pseudomonadati</taxon>
        <taxon>Pseudomonadota</taxon>
        <taxon>Betaproteobacteria</taxon>
        <taxon>Neisseriales</taxon>
        <taxon>Neisseriaceae</taxon>
        <taxon>Alysiella</taxon>
    </lineage>
</organism>
<proteinExistence type="predicted"/>